<feature type="compositionally biased region" description="Basic and acidic residues" evidence="1">
    <location>
        <begin position="32"/>
        <end position="46"/>
    </location>
</feature>
<name>A0A7R9M5G9_9ACAR</name>
<dbReference type="Proteomes" id="UP000728032">
    <property type="component" value="Unassembled WGS sequence"/>
</dbReference>
<sequence>MFGFFRNALNAINKNMSKVSDESMDVSVDDGVENHSPDKDVSDADD</sequence>
<dbReference type="AlphaFoldDB" id="A0A7R9M5G9"/>
<feature type="compositionally biased region" description="Acidic residues" evidence="1">
    <location>
        <begin position="22"/>
        <end position="31"/>
    </location>
</feature>
<feature type="non-terminal residue" evidence="2">
    <location>
        <position position="46"/>
    </location>
</feature>
<protein>
    <submittedName>
        <fullName evidence="2">Uncharacterized protein</fullName>
    </submittedName>
</protein>
<reference evidence="2" key="1">
    <citation type="submission" date="2020-11" db="EMBL/GenBank/DDBJ databases">
        <authorList>
            <person name="Tran Van P."/>
        </authorList>
    </citation>
    <scope>NUCLEOTIDE SEQUENCE</scope>
</reference>
<organism evidence="2">
    <name type="scientific">Oppiella nova</name>
    <dbReference type="NCBI Taxonomy" id="334625"/>
    <lineage>
        <taxon>Eukaryota</taxon>
        <taxon>Metazoa</taxon>
        <taxon>Ecdysozoa</taxon>
        <taxon>Arthropoda</taxon>
        <taxon>Chelicerata</taxon>
        <taxon>Arachnida</taxon>
        <taxon>Acari</taxon>
        <taxon>Acariformes</taxon>
        <taxon>Sarcoptiformes</taxon>
        <taxon>Oribatida</taxon>
        <taxon>Brachypylina</taxon>
        <taxon>Oppioidea</taxon>
        <taxon>Oppiidae</taxon>
        <taxon>Oppiella</taxon>
    </lineage>
</organism>
<evidence type="ECO:0000313" key="2">
    <source>
        <dbReference type="EMBL" id="CAD7653962.1"/>
    </source>
</evidence>
<accession>A0A7R9M5G9</accession>
<proteinExistence type="predicted"/>
<keyword evidence="3" id="KW-1185">Reference proteome</keyword>
<dbReference type="EMBL" id="CAJPVJ010007331">
    <property type="protein sequence ID" value="CAG2171149.1"/>
    <property type="molecule type" value="Genomic_DNA"/>
</dbReference>
<evidence type="ECO:0000313" key="3">
    <source>
        <dbReference type="Proteomes" id="UP000728032"/>
    </source>
</evidence>
<feature type="region of interest" description="Disordered" evidence="1">
    <location>
        <begin position="16"/>
        <end position="46"/>
    </location>
</feature>
<dbReference type="EMBL" id="OC922156">
    <property type="protein sequence ID" value="CAD7653962.1"/>
    <property type="molecule type" value="Genomic_DNA"/>
</dbReference>
<gene>
    <name evidence="2" type="ORF">ONB1V03_LOCUS10613</name>
</gene>
<evidence type="ECO:0000256" key="1">
    <source>
        <dbReference type="SAM" id="MobiDB-lite"/>
    </source>
</evidence>
<dbReference type="OrthoDB" id="7318948at2759"/>